<name>A0A9P4GGD8_9PLEO</name>
<evidence type="ECO:0000313" key="4">
    <source>
        <dbReference type="EMBL" id="KAF1845593.1"/>
    </source>
</evidence>
<keyword evidence="5" id="KW-1185">Reference proteome</keyword>
<feature type="compositionally biased region" description="Low complexity" evidence="1">
    <location>
        <begin position="107"/>
        <end position="122"/>
    </location>
</feature>
<feature type="region of interest" description="Disordered" evidence="1">
    <location>
        <begin position="196"/>
        <end position="261"/>
    </location>
</feature>
<feature type="region of interest" description="Disordered" evidence="1">
    <location>
        <begin position="292"/>
        <end position="312"/>
    </location>
</feature>
<accession>A0A9P4GGD8</accession>
<feature type="region of interest" description="Disordered" evidence="1">
    <location>
        <begin position="106"/>
        <end position="142"/>
    </location>
</feature>
<dbReference type="Proteomes" id="UP000800039">
    <property type="component" value="Unassembled WGS sequence"/>
</dbReference>
<feature type="signal peptide" evidence="3">
    <location>
        <begin position="1"/>
        <end position="18"/>
    </location>
</feature>
<evidence type="ECO:0000313" key="5">
    <source>
        <dbReference type="Proteomes" id="UP000800039"/>
    </source>
</evidence>
<feature type="transmembrane region" description="Helical" evidence="2">
    <location>
        <begin position="154"/>
        <end position="176"/>
    </location>
</feature>
<dbReference type="RefSeq" id="XP_040788156.1">
    <property type="nucleotide sequence ID" value="XM_040936892.1"/>
</dbReference>
<dbReference type="EMBL" id="ML976616">
    <property type="protein sequence ID" value="KAF1845593.1"/>
    <property type="molecule type" value="Genomic_DNA"/>
</dbReference>
<keyword evidence="2" id="KW-1133">Transmembrane helix</keyword>
<evidence type="ECO:0000256" key="2">
    <source>
        <dbReference type="SAM" id="Phobius"/>
    </source>
</evidence>
<proteinExistence type="predicted"/>
<feature type="compositionally biased region" description="Polar residues" evidence="1">
    <location>
        <begin position="123"/>
        <end position="135"/>
    </location>
</feature>
<keyword evidence="3" id="KW-0732">Signal</keyword>
<feature type="compositionally biased region" description="Polar residues" evidence="1">
    <location>
        <begin position="235"/>
        <end position="254"/>
    </location>
</feature>
<comment type="caution">
    <text evidence="4">The sequence shown here is derived from an EMBL/GenBank/DDBJ whole genome shotgun (WGS) entry which is preliminary data.</text>
</comment>
<dbReference type="OrthoDB" id="5426355at2759"/>
<sequence>MKIGLFLLCIAQIATVLALDFPSVFDYSQLPSCARNCKILETSELNCVPPTAPSSSQATYVDCLCQSEYLRSLHANGEICHDVCDEKDDLAIYHSYNSICNTPNRAPTTSTTPTVTPSSSPVAGTSDTATSTPTKDGQDKLNHQGTWFRRNWKYILLASFLTLSIFSILLSLAYCYRRKQRKSNLENSRKRNGLIPLQLVPSQSIQPLRSDDRSDWPLRSPSSAGPRTYDLGGPSISSPHAPPTSSYSLRNSPSRKQESLIGQKERIIRRSSRTVAGAQLRSLEDTERLIQERMRNTGGPGIPLPPRSKIQH</sequence>
<keyword evidence="2" id="KW-0472">Membrane</keyword>
<evidence type="ECO:0000256" key="3">
    <source>
        <dbReference type="SAM" id="SignalP"/>
    </source>
</evidence>
<dbReference type="AlphaFoldDB" id="A0A9P4GGD8"/>
<evidence type="ECO:0008006" key="6">
    <source>
        <dbReference type="Google" id="ProtNLM"/>
    </source>
</evidence>
<protein>
    <recommendedName>
        <fullName evidence="6">Integral membrane protein</fullName>
    </recommendedName>
</protein>
<dbReference type="GeneID" id="63854142"/>
<evidence type="ECO:0000256" key="1">
    <source>
        <dbReference type="SAM" id="MobiDB-lite"/>
    </source>
</evidence>
<feature type="chain" id="PRO_5040306206" description="Integral membrane protein" evidence="3">
    <location>
        <begin position="19"/>
        <end position="312"/>
    </location>
</feature>
<keyword evidence="2" id="KW-0812">Transmembrane</keyword>
<reference evidence="4" key="1">
    <citation type="submission" date="2020-01" db="EMBL/GenBank/DDBJ databases">
        <authorList>
            <consortium name="DOE Joint Genome Institute"/>
            <person name="Haridas S."/>
            <person name="Albert R."/>
            <person name="Binder M."/>
            <person name="Bloem J."/>
            <person name="Labutti K."/>
            <person name="Salamov A."/>
            <person name="Andreopoulos B."/>
            <person name="Baker S.E."/>
            <person name="Barry K."/>
            <person name="Bills G."/>
            <person name="Bluhm B.H."/>
            <person name="Cannon C."/>
            <person name="Castanera R."/>
            <person name="Culley D.E."/>
            <person name="Daum C."/>
            <person name="Ezra D."/>
            <person name="Gonzalez J.B."/>
            <person name="Henrissat B."/>
            <person name="Kuo A."/>
            <person name="Liang C."/>
            <person name="Lipzen A."/>
            <person name="Lutzoni F."/>
            <person name="Magnuson J."/>
            <person name="Mondo S."/>
            <person name="Nolan M."/>
            <person name="Ohm R."/>
            <person name="Pangilinan J."/>
            <person name="Park H.-J."/>
            <person name="Ramirez L."/>
            <person name="Alfaro M."/>
            <person name="Sun H."/>
            <person name="Tritt A."/>
            <person name="Yoshinaga Y."/>
            <person name="Zwiers L.-H."/>
            <person name="Turgeon B.G."/>
            <person name="Goodwin S.B."/>
            <person name="Spatafora J.W."/>
            <person name="Crous P.W."/>
            <person name="Grigoriev I.V."/>
        </authorList>
    </citation>
    <scope>NUCLEOTIDE SEQUENCE</scope>
    <source>
        <strain evidence="4">CBS 394.84</strain>
    </source>
</reference>
<gene>
    <name evidence="4" type="ORF">K460DRAFT_405843</name>
</gene>
<organism evidence="4 5">
    <name type="scientific">Cucurbitaria berberidis CBS 394.84</name>
    <dbReference type="NCBI Taxonomy" id="1168544"/>
    <lineage>
        <taxon>Eukaryota</taxon>
        <taxon>Fungi</taxon>
        <taxon>Dikarya</taxon>
        <taxon>Ascomycota</taxon>
        <taxon>Pezizomycotina</taxon>
        <taxon>Dothideomycetes</taxon>
        <taxon>Pleosporomycetidae</taxon>
        <taxon>Pleosporales</taxon>
        <taxon>Pleosporineae</taxon>
        <taxon>Cucurbitariaceae</taxon>
        <taxon>Cucurbitaria</taxon>
    </lineage>
</organism>